<evidence type="ECO:0000313" key="1">
    <source>
        <dbReference type="EMBL" id="KAK1858631.1"/>
    </source>
</evidence>
<dbReference type="Proteomes" id="UP000798662">
    <property type="component" value="Chromosome 1"/>
</dbReference>
<organism evidence="1 2">
    <name type="scientific">Pyropia yezoensis</name>
    <name type="common">Susabi-nori</name>
    <name type="synonym">Porphyra yezoensis</name>
    <dbReference type="NCBI Taxonomy" id="2788"/>
    <lineage>
        <taxon>Eukaryota</taxon>
        <taxon>Rhodophyta</taxon>
        <taxon>Bangiophyceae</taxon>
        <taxon>Bangiales</taxon>
        <taxon>Bangiaceae</taxon>
        <taxon>Pyropia</taxon>
    </lineage>
</organism>
<protein>
    <submittedName>
        <fullName evidence="1">Uncharacterized protein</fullName>
    </submittedName>
</protein>
<comment type="caution">
    <text evidence="1">The sequence shown here is derived from an EMBL/GenBank/DDBJ whole genome shotgun (WGS) entry which is preliminary data.</text>
</comment>
<keyword evidence="2" id="KW-1185">Reference proteome</keyword>
<reference evidence="1" key="1">
    <citation type="submission" date="2019-11" db="EMBL/GenBank/DDBJ databases">
        <title>Nori genome reveals adaptations in red seaweeds to the harsh intertidal environment.</title>
        <authorList>
            <person name="Wang D."/>
            <person name="Mao Y."/>
        </authorList>
    </citation>
    <scope>NUCLEOTIDE SEQUENCE</scope>
    <source>
        <tissue evidence="1">Gametophyte</tissue>
    </source>
</reference>
<dbReference type="EMBL" id="CM020618">
    <property type="protein sequence ID" value="KAK1858631.1"/>
    <property type="molecule type" value="Genomic_DNA"/>
</dbReference>
<name>A0ACC3BKX6_PYRYE</name>
<accession>A0ACC3BKX6</accession>
<proteinExistence type="predicted"/>
<sequence length="108" mass="10981">MATSPPPPSDNSDFDLSLSADEDDDVDAPESAAPIVVGGKVINDTAAALPVEEGQPPSFVFLARLKKKGKAPVPEGGAAKVVPGGRPDGKPLGLGGEAVRRGPMRKRA</sequence>
<evidence type="ECO:0000313" key="2">
    <source>
        <dbReference type="Proteomes" id="UP000798662"/>
    </source>
</evidence>
<gene>
    <name evidence="1" type="ORF">I4F81_001232</name>
</gene>